<evidence type="ECO:0000256" key="1">
    <source>
        <dbReference type="ARBA" id="ARBA00007447"/>
    </source>
</evidence>
<sequence length="483" mass="54021">MAITLISEAQYILPIFKHEPSKQYYTLIYIGSATTSSPVNLLLDLGTNLTWLNCRNIKSLSSLRLVTCESSTCKSISGNGCDGKICLYREPSPFLLTNHTVTKTDRVVQDKATIFSTESGIPPSLAQLCHVQMKSLDVITLLTSEQQTLEPKRRSSKSWHFKYKAENVGLCKQYNHVLYYTCWILHMRDWLRQRKDGQCLKFWYSRFPCVPVLAEIWRSLCKIITQGENKAVAGMSQCENLAITLISVIHTFERFRVENGSVWISSIILPCHFALCLPSSRVGTFYMGATSSYDTPVFGGKNPVPMTLTPLKIDSGKYLISPTSIYVDGIPLSLNPSLLEGGAQLSTVVPYTVLQTDVYNALAQSFTLKATKIGMTETTGHAPFKHCFEDSASGKNIDGSVMEIGLPGNGKEVKWRFQGENMVERVSETVICLAFVDGGKKPNESMVIGTHQLQEYLIEFDFSTMRVAFSDPLVLHNTRCYMQ</sequence>
<dbReference type="Proteomes" id="UP000824890">
    <property type="component" value="Unassembled WGS sequence"/>
</dbReference>
<comment type="similarity">
    <text evidence="1">Belongs to the peptidase A1 family.</text>
</comment>
<organism evidence="3 4">
    <name type="scientific">Brassica napus</name>
    <name type="common">Rape</name>
    <dbReference type="NCBI Taxonomy" id="3708"/>
    <lineage>
        <taxon>Eukaryota</taxon>
        <taxon>Viridiplantae</taxon>
        <taxon>Streptophyta</taxon>
        <taxon>Embryophyta</taxon>
        <taxon>Tracheophyta</taxon>
        <taxon>Spermatophyta</taxon>
        <taxon>Magnoliopsida</taxon>
        <taxon>eudicotyledons</taxon>
        <taxon>Gunneridae</taxon>
        <taxon>Pentapetalae</taxon>
        <taxon>rosids</taxon>
        <taxon>malvids</taxon>
        <taxon>Brassicales</taxon>
        <taxon>Brassicaceae</taxon>
        <taxon>Brassiceae</taxon>
        <taxon>Brassica</taxon>
    </lineage>
</organism>
<comment type="caution">
    <text evidence="3">The sequence shown here is derived from an EMBL/GenBank/DDBJ whole genome shotgun (WGS) entry which is preliminary data.</text>
</comment>
<reference evidence="3 4" key="1">
    <citation type="submission" date="2021-05" db="EMBL/GenBank/DDBJ databases">
        <title>Genome Assembly of Synthetic Allotetraploid Brassica napus Reveals Homoeologous Exchanges between Subgenomes.</title>
        <authorList>
            <person name="Davis J.T."/>
        </authorList>
    </citation>
    <scope>NUCLEOTIDE SEQUENCE [LARGE SCALE GENOMIC DNA]</scope>
    <source>
        <strain evidence="4">cv. Da-Ae</strain>
        <tissue evidence="3">Seedling</tissue>
    </source>
</reference>
<feature type="domain" description="Peptidase A1" evidence="2">
    <location>
        <begin position="24"/>
        <end position="470"/>
    </location>
</feature>
<name>A0ABQ7XZY6_BRANA</name>
<dbReference type="Pfam" id="PF14541">
    <property type="entry name" value="TAXi_C"/>
    <property type="match status" value="1"/>
</dbReference>
<evidence type="ECO:0000313" key="3">
    <source>
        <dbReference type="EMBL" id="KAH0860460.1"/>
    </source>
</evidence>
<keyword evidence="4" id="KW-1185">Reference proteome</keyword>
<dbReference type="PANTHER" id="PTHR47965">
    <property type="entry name" value="ASPARTYL PROTEASE-RELATED"/>
    <property type="match status" value="1"/>
</dbReference>
<evidence type="ECO:0000259" key="2">
    <source>
        <dbReference type="PROSITE" id="PS51767"/>
    </source>
</evidence>
<dbReference type="SUPFAM" id="SSF50630">
    <property type="entry name" value="Acid proteases"/>
    <property type="match status" value="2"/>
</dbReference>
<protein>
    <recommendedName>
        <fullName evidence="2">Peptidase A1 domain-containing protein</fullName>
    </recommendedName>
</protein>
<gene>
    <name evidence="3" type="ORF">HID58_088721</name>
</gene>
<dbReference type="InterPro" id="IPR032799">
    <property type="entry name" value="TAXi_C"/>
</dbReference>
<dbReference type="InterPro" id="IPR033121">
    <property type="entry name" value="PEPTIDASE_A1"/>
</dbReference>
<dbReference type="EMBL" id="JAGKQM010000019">
    <property type="protein sequence ID" value="KAH0860460.1"/>
    <property type="molecule type" value="Genomic_DNA"/>
</dbReference>
<dbReference type="PROSITE" id="PS51767">
    <property type="entry name" value="PEPTIDASE_A1"/>
    <property type="match status" value="1"/>
</dbReference>
<evidence type="ECO:0000313" key="4">
    <source>
        <dbReference type="Proteomes" id="UP000824890"/>
    </source>
</evidence>
<dbReference type="InterPro" id="IPR001461">
    <property type="entry name" value="Aspartic_peptidase_A1"/>
</dbReference>
<accession>A0ABQ7XZY6</accession>
<dbReference type="InterPro" id="IPR021109">
    <property type="entry name" value="Peptidase_aspartic_dom_sf"/>
</dbReference>
<dbReference type="PANTHER" id="PTHR47965:SF33">
    <property type="entry name" value="PEPTIDASE A1 DOMAIN-CONTAINING PROTEIN"/>
    <property type="match status" value="1"/>
</dbReference>
<proteinExistence type="inferred from homology"/>
<dbReference type="Gene3D" id="2.40.70.10">
    <property type="entry name" value="Acid Proteases"/>
    <property type="match status" value="2"/>
</dbReference>